<keyword evidence="2" id="KW-0503">Monooxygenase</keyword>
<evidence type="ECO:0000259" key="1">
    <source>
        <dbReference type="Pfam" id="PF03992"/>
    </source>
</evidence>
<dbReference type="PANTHER" id="PTHR37811">
    <property type="entry name" value="BLL5343 PROTEIN"/>
    <property type="match status" value="1"/>
</dbReference>
<protein>
    <submittedName>
        <fullName evidence="2">Antibiotic biosynthesis monooxygenase</fullName>
    </submittedName>
</protein>
<dbReference type="EMBL" id="BDQX01000016">
    <property type="protein sequence ID" value="GBG05688.1"/>
    <property type="molecule type" value="Genomic_DNA"/>
</dbReference>
<dbReference type="AlphaFoldDB" id="A0A2R5EL37"/>
<comment type="caution">
    <text evidence="2">The sequence shown here is derived from an EMBL/GenBank/DDBJ whole genome shotgun (WGS) entry which is preliminary data.</text>
</comment>
<evidence type="ECO:0000313" key="3">
    <source>
        <dbReference type="Proteomes" id="UP000245202"/>
    </source>
</evidence>
<gene>
    <name evidence="2" type="ORF">PAT3040_00172</name>
</gene>
<name>A0A2R5EL37_9BACL</name>
<keyword evidence="2" id="KW-0560">Oxidoreductase</keyword>
<dbReference type="InterPro" id="IPR052936">
    <property type="entry name" value="Jasmonate_Hydroxylase-like"/>
</dbReference>
<dbReference type="Gene3D" id="3.30.70.100">
    <property type="match status" value="1"/>
</dbReference>
<organism evidence="2 3">
    <name type="scientific">Paenibacillus agaridevorans</name>
    <dbReference type="NCBI Taxonomy" id="171404"/>
    <lineage>
        <taxon>Bacteria</taxon>
        <taxon>Bacillati</taxon>
        <taxon>Bacillota</taxon>
        <taxon>Bacilli</taxon>
        <taxon>Bacillales</taxon>
        <taxon>Paenibacillaceae</taxon>
        <taxon>Paenibacillus</taxon>
    </lineage>
</organism>
<dbReference type="InterPro" id="IPR011008">
    <property type="entry name" value="Dimeric_a/b-barrel"/>
</dbReference>
<keyword evidence="3" id="KW-1185">Reference proteome</keyword>
<reference evidence="2 3" key="1">
    <citation type="submission" date="2017-08" db="EMBL/GenBank/DDBJ databases">
        <title>Substantial Increase in Enzyme Production by Combined Drug-Resistance Mutations in Paenibacillus agaridevorans.</title>
        <authorList>
            <person name="Tanaka Y."/>
            <person name="Funane K."/>
            <person name="Hosaka T."/>
            <person name="Shiwa Y."/>
            <person name="Fujita N."/>
            <person name="Miyazaki T."/>
            <person name="Yoshikawa H."/>
            <person name="Murakami K."/>
            <person name="Kasahara K."/>
            <person name="Inaoka T."/>
            <person name="Hiraga Y."/>
            <person name="Ochi K."/>
        </authorList>
    </citation>
    <scope>NUCLEOTIDE SEQUENCE [LARGE SCALE GENOMIC DNA]</scope>
    <source>
        <strain evidence="2 3">T-3040</strain>
    </source>
</reference>
<feature type="domain" description="ABM" evidence="1">
    <location>
        <begin position="34"/>
        <end position="84"/>
    </location>
</feature>
<accession>A0A2R5EL37</accession>
<dbReference type="Pfam" id="PF03992">
    <property type="entry name" value="ABM"/>
    <property type="match status" value="1"/>
</dbReference>
<dbReference type="Proteomes" id="UP000245202">
    <property type="component" value="Unassembled WGS sequence"/>
</dbReference>
<dbReference type="GO" id="GO:0004497">
    <property type="term" value="F:monooxygenase activity"/>
    <property type="evidence" value="ECO:0007669"/>
    <property type="project" value="UniProtKB-KW"/>
</dbReference>
<dbReference type="PANTHER" id="PTHR37811:SF2">
    <property type="entry name" value="ABM DOMAIN-CONTAINING PROTEIN"/>
    <property type="match status" value="1"/>
</dbReference>
<evidence type="ECO:0000313" key="2">
    <source>
        <dbReference type="EMBL" id="GBG05688.1"/>
    </source>
</evidence>
<sequence length="109" mass="12162">MTIARTPEPPYYAVIFTSRMSDGDNMGYGAMGNKMVELASQQTGFLGVESVRGGDGFGITVSYWTTLEAIEAWKNHSLHQVAQDKGKAEWYQQFGLRVAKVERDNFMGM</sequence>
<dbReference type="InterPro" id="IPR007138">
    <property type="entry name" value="ABM_dom"/>
</dbReference>
<dbReference type="RefSeq" id="WP_108991148.1">
    <property type="nucleotide sequence ID" value="NZ_BDQX01000016.1"/>
</dbReference>
<proteinExistence type="predicted"/>
<dbReference type="SUPFAM" id="SSF54909">
    <property type="entry name" value="Dimeric alpha+beta barrel"/>
    <property type="match status" value="1"/>
</dbReference>